<protein>
    <submittedName>
        <fullName evidence="4">ChiA1</fullName>
    </submittedName>
</protein>
<dbReference type="CDD" id="cd08547">
    <property type="entry name" value="Type_II_cohesin"/>
    <property type="match status" value="1"/>
</dbReference>
<dbReference type="PROSITE" id="PS50853">
    <property type="entry name" value="FN3"/>
    <property type="match status" value="2"/>
</dbReference>
<dbReference type="CDD" id="cd00063">
    <property type="entry name" value="FN3"/>
    <property type="match status" value="2"/>
</dbReference>
<evidence type="ECO:0000256" key="2">
    <source>
        <dbReference type="SAM" id="SignalP"/>
    </source>
</evidence>
<dbReference type="Gene3D" id="2.60.40.680">
    <property type="match status" value="1"/>
</dbReference>
<organism evidence="4 5">
    <name type="scientific">Paenibacillus mucilaginosus 3016</name>
    <dbReference type="NCBI Taxonomy" id="1116391"/>
    <lineage>
        <taxon>Bacteria</taxon>
        <taxon>Bacillati</taxon>
        <taxon>Bacillota</taxon>
        <taxon>Bacilli</taxon>
        <taxon>Bacillales</taxon>
        <taxon>Paenibacillaceae</taxon>
        <taxon>Paenibacillus</taxon>
    </lineage>
</organism>
<name>H6NCG6_9BACL</name>
<keyword evidence="1" id="KW-0677">Repeat</keyword>
<evidence type="ECO:0000259" key="3">
    <source>
        <dbReference type="PROSITE" id="PS50853"/>
    </source>
</evidence>
<dbReference type="GO" id="GO:0030246">
    <property type="term" value="F:carbohydrate binding"/>
    <property type="evidence" value="ECO:0007669"/>
    <property type="project" value="InterPro"/>
</dbReference>
<dbReference type="STRING" id="1116391.PM3016_1661"/>
<dbReference type="InterPro" id="IPR018247">
    <property type="entry name" value="EF_Hand_1_Ca_BS"/>
</dbReference>
<feature type="chain" id="PRO_5003604751" evidence="2">
    <location>
        <begin position="25"/>
        <end position="931"/>
    </location>
</feature>
<dbReference type="Pfam" id="PF00041">
    <property type="entry name" value="fn3"/>
    <property type="match status" value="2"/>
</dbReference>
<dbReference type="GO" id="GO:0000272">
    <property type="term" value="P:polysaccharide catabolic process"/>
    <property type="evidence" value="ECO:0007669"/>
    <property type="project" value="InterPro"/>
</dbReference>
<dbReference type="SMART" id="SM00060">
    <property type="entry name" value="FN3"/>
    <property type="match status" value="2"/>
</dbReference>
<dbReference type="InterPro" id="IPR003961">
    <property type="entry name" value="FN3_dom"/>
</dbReference>
<dbReference type="InterPro" id="IPR036116">
    <property type="entry name" value="FN3_sf"/>
</dbReference>
<keyword evidence="2" id="KW-0732">Signal</keyword>
<dbReference type="AlphaFoldDB" id="H6NCG6"/>
<dbReference type="Proteomes" id="UP000007523">
    <property type="component" value="Chromosome"/>
</dbReference>
<dbReference type="KEGG" id="pmq:PM3016_1661"/>
<accession>H6NCG6</accession>
<dbReference type="InterPro" id="IPR013783">
    <property type="entry name" value="Ig-like_fold"/>
</dbReference>
<dbReference type="EMBL" id="CP003235">
    <property type="protein sequence ID" value="AFC28579.1"/>
    <property type="molecule type" value="Genomic_DNA"/>
</dbReference>
<gene>
    <name evidence="4" type="ORF">PM3016_1661</name>
</gene>
<dbReference type="Pfam" id="PF00963">
    <property type="entry name" value="Cohesin"/>
    <property type="match status" value="1"/>
</dbReference>
<dbReference type="InterPro" id="IPR036439">
    <property type="entry name" value="Dockerin_dom_sf"/>
</dbReference>
<dbReference type="Gene3D" id="2.60.40.10">
    <property type="entry name" value="Immunoglobulins"/>
    <property type="match status" value="2"/>
</dbReference>
<dbReference type="CDD" id="cd14254">
    <property type="entry name" value="Dockerin_II"/>
    <property type="match status" value="1"/>
</dbReference>
<dbReference type="PANTHER" id="PTHR46708:SF2">
    <property type="entry name" value="FIBRONECTIN TYPE-III DOMAIN-CONTAINING PROTEIN"/>
    <property type="match status" value="1"/>
</dbReference>
<evidence type="ECO:0000313" key="4">
    <source>
        <dbReference type="EMBL" id="AFC28579.1"/>
    </source>
</evidence>
<feature type="domain" description="Fibronectin type-III" evidence="3">
    <location>
        <begin position="644"/>
        <end position="731"/>
    </location>
</feature>
<dbReference type="HOGENOM" id="CLU_005493_0_0_9"/>
<feature type="domain" description="Fibronectin type-III" evidence="3">
    <location>
        <begin position="545"/>
        <end position="632"/>
    </location>
</feature>
<dbReference type="SUPFAM" id="SSF49265">
    <property type="entry name" value="Fibronectin type III"/>
    <property type="match status" value="1"/>
</dbReference>
<dbReference type="Gene3D" id="1.10.1330.10">
    <property type="entry name" value="Dockerin domain"/>
    <property type="match status" value="1"/>
</dbReference>
<dbReference type="InterPro" id="IPR050991">
    <property type="entry name" value="ECM_Regulatory_Proteins"/>
</dbReference>
<dbReference type="InterPro" id="IPR002102">
    <property type="entry name" value="Cohesin_dom"/>
</dbReference>
<evidence type="ECO:0000256" key="1">
    <source>
        <dbReference type="ARBA" id="ARBA00022737"/>
    </source>
</evidence>
<dbReference type="PANTHER" id="PTHR46708">
    <property type="entry name" value="TENASCIN"/>
    <property type="match status" value="1"/>
</dbReference>
<keyword evidence="5" id="KW-1185">Reference proteome</keyword>
<proteinExistence type="predicted"/>
<feature type="signal peptide" evidence="2">
    <location>
        <begin position="1"/>
        <end position="24"/>
    </location>
</feature>
<dbReference type="PROSITE" id="PS00018">
    <property type="entry name" value="EF_HAND_1"/>
    <property type="match status" value="2"/>
</dbReference>
<evidence type="ECO:0000313" key="5">
    <source>
        <dbReference type="Proteomes" id="UP000007523"/>
    </source>
</evidence>
<dbReference type="RefSeq" id="WP_014369128.1">
    <property type="nucleotide sequence ID" value="NC_016935.1"/>
</dbReference>
<reference evidence="4 5" key="1">
    <citation type="journal article" date="2012" name="J. Bacteriol.">
        <title>Complete Genome Sequence of Paenibacillus mucilaginosus 3016, a Bacterium Functional as Microbial Fertilizer.</title>
        <authorList>
            <person name="Ma M."/>
            <person name="Wang Z."/>
            <person name="Li L."/>
            <person name="Jiang X."/>
            <person name="Guan D."/>
            <person name="Cao F."/>
            <person name="Chen H."/>
            <person name="Wang X."/>
            <person name="Shen D."/>
            <person name="Du B."/>
            <person name="Li J."/>
        </authorList>
    </citation>
    <scope>NUCLEOTIDE SEQUENCE [LARGE SCALE GENOMIC DNA]</scope>
    <source>
        <strain evidence="4 5">3016</strain>
    </source>
</reference>
<sequence>MRNRFWMVVMGMLVVLLLPLQARAQEDMQLEIREPSAGGSYSKELPLTVWVTSAYEVTEVVAHVEGRETKLSALCGNGCTSYSGTLALDGLPYGELTLVVRAANLMNQHTETQLKFYHNATPQVELTVPIENHEVVRGPLHLAVRAADEDGVNRFLVRIPELNIFDPYPQEGAEAEAVLDRTLDLQAYNGQSVTLLVTAFDTRNQGTEIRRTLHIEMGPNLTPVEHASGRILDMDSERLLYLSNPNSLVIQQRSDRTETEIWKDEANPVVQAYLTPAGALFTVTHEPNDTPVTEHQAYLFHDGQLTRLTGEDHPRDTVYVIPPKDGFAVYTKSGASYLVNTLTGERQLLPERGTAFHLLSAGTLLYHNGQAMIRRDVTGKEETAVPEVFLRDIVSDGQVILFSTDYTINKVAGDQFVTLSRTDSPLTVPRAYRDYQTNGGWIAYNKFPARRVTDVYLQSPEGAEKRLTFFGTATAIDYLAPDGTVSYKANGKTYIHPAGSEQGTYAASAGGRTVYMDGQWYKLFGNTVFQMQSGPADTSAPQWPAGEPLTSTDVKASEASLSWQPATDNVGVKLYNIYVGGQLTASVPGTQTSYTLTGLTPSTAYEVKVEAVDAAGNASAASPVITVTTLKEVPAEQAPYWNDPAGALTVSGVTYDSVQLQWQHAVDPTGIAKYSLWKGSELLHTVSGEVYSYRVTGLLPGTSYTFSVSAENPAGLVSLNNPTVTAVTYGNGGGEPLPGGKLSLQLKQGMLKVGSVAEVTVRADQASDLYAFLTKVQYDPSKLRLGQVLLAGEFGKEGTSATLTNYVNQAAGRVQLTGSLLGQQAGKSGSVPLVVLKFVVLQNGPATVGLTPETSIADSEGNVVKLTEPVQLQLQIGGKDFDGDGRVALSDLVLIAGHYGEGAESGFDLNHNGRVDLSDIQAVANEIAAAE</sequence>